<protein>
    <submittedName>
        <fullName evidence="2">MFS family permease</fullName>
    </submittedName>
</protein>
<evidence type="ECO:0000313" key="3">
    <source>
        <dbReference type="Proteomes" id="UP001235712"/>
    </source>
</evidence>
<dbReference type="SUPFAM" id="SSF103473">
    <property type="entry name" value="MFS general substrate transporter"/>
    <property type="match status" value="1"/>
</dbReference>
<dbReference type="InterPro" id="IPR036259">
    <property type="entry name" value="MFS_trans_sf"/>
</dbReference>
<keyword evidence="3" id="KW-1185">Reference proteome</keyword>
<feature type="transmembrane region" description="Helical" evidence="1">
    <location>
        <begin position="76"/>
        <end position="100"/>
    </location>
</feature>
<feature type="transmembrane region" description="Helical" evidence="1">
    <location>
        <begin position="329"/>
        <end position="353"/>
    </location>
</feature>
<proteinExistence type="predicted"/>
<evidence type="ECO:0000256" key="1">
    <source>
        <dbReference type="SAM" id="Phobius"/>
    </source>
</evidence>
<feature type="transmembrane region" description="Helical" evidence="1">
    <location>
        <begin position="359"/>
        <end position="380"/>
    </location>
</feature>
<feature type="transmembrane region" description="Helical" evidence="1">
    <location>
        <begin position="44"/>
        <end position="64"/>
    </location>
</feature>
<gene>
    <name evidence="2" type="ORF">J2S57_006630</name>
</gene>
<feature type="transmembrane region" description="Helical" evidence="1">
    <location>
        <begin position="235"/>
        <end position="254"/>
    </location>
</feature>
<keyword evidence="1" id="KW-0472">Membrane</keyword>
<feature type="transmembrane region" description="Helical" evidence="1">
    <location>
        <begin position="106"/>
        <end position="127"/>
    </location>
</feature>
<organism evidence="2 3">
    <name type="scientific">Kineosporia succinea</name>
    <dbReference type="NCBI Taxonomy" id="84632"/>
    <lineage>
        <taxon>Bacteria</taxon>
        <taxon>Bacillati</taxon>
        <taxon>Actinomycetota</taxon>
        <taxon>Actinomycetes</taxon>
        <taxon>Kineosporiales</taxon>
        <taxon>Kineosporiaceae</taxon>
        <taxon>Kineosporia</taxon>
    </lineage>
</organism>
<dbReference type="RefSeq" id="WP_307250121.1">
    <property type="nucleotide sequence ID" value="NZ_JAUSQZ010000001.1"/>
</dbReference>
<feature type="transmembrane region" description="Helical" evidence="1">
    <location>
        <begin position="12"/>
        <end position="32"/>
    </location>
</feature>
<feature type="transmembrane region" description="Helical" evidence="1">
    <location>
        <begin position="159"/>
        <end position="178"/>
    </location>
</feature>
<dbReference type="InterPro" id="IPR011701">
    <property type="entry name" value="MFS"/>
</dbReference>
<accession>A0ABT9PEG6</accession>
<comment type="caution">
    <text evidence="2">The sequence shown here is derived from an EMBL/GenBank/DDBJ whole genome shotgun (WGS) entry which is preliminary data.</text>
</comment>
<feature type="transmembrane region" description="Helical" evidence="1">
    <location>
        <begin position="208"/>
        <end position="229"/>
    </location>
</feature>
<dbReference type="Proteomes" id="UP001235712">
    <property type="component" value="Unassembled WGS sequence"/>
</dbReference>
<reference evidence="2 3" key="1">
    <citation type="submission" date="2023-07" db="EMBL/GenBank/DDBJ databases">
        <title>Sequencing the genomes of 1000 actinobacteria strains.</title>
        <authorList>
            <person name="Klenk H.-P."/>
        </authorList>
    </citation>
    <scope>NUCLEOTIDE SEQUENCE [LARGE SCALE GENOMIC DNA]</scope>
    <source>
        <strain evidence="2 3">DSM 44388</strain>
    </source>
</reference>
<keyword evidence="1" id="KW-0812">Transmembrane</keyword>
<keyword evidence="1" id="KW-1133">Transmembrane helix</keyword>
<evidence type="ECO:0000313" key="2">
    <source>
        <dbReference type="EMBL" id="MDP9830881.1"/>
    </source>
</evidence>
<dbReference type="Pfam" id="PF07690">
    <property type="entry name" value="MFS_1"/>
    <property type="match status" value="1"/>
</dbReference>
<feature type="transmembrane region" description="Helical" evidence="1">
    <location>
        <begin position="292"/>
        <end position="317"/>
    </location>
</feature>
<feature type="transmembrane region" description="Helical" evidence="1">
    <location>
        <begin position="134"/>
        <end position="153"/>
    </location>
</feature>
<sequence>MGTIKSGRSGGVVPVVAFCVVLAGVNLPNPLVPLYTDRYALTSLAQSVVFSLYLLALVTTLVTVMTRDLNARAPRVLTAALALSVAADLLMALGSGTFGFLLAGRLASGVSVGLATGACATLALAGLGERARTVVASGAVIGSLVGNLGGGLLGSTLPAPAVTVFGLHLLVTVTVLAVHLRTRHASVRTAPDVSTPGLYRARHRRAGLLLGAMAWSAAGVVLALVPATLRGALPSISLLQAVLPVGVFLAAAWAAQTACRRDLLRLRAWQLCIPLVAGLALIATALETADLWLLTVGAIVCGLGQGPAYSLGLATVTHGLRPSHQGRAASGYAAVAYGACGVVTTATGALALASTVGQAVGTLTLALALAALVTAALAGAPQRLPQLARSS</sequence>
<name>A0ABT9PEG6_9ACTN</name>
<dbReference type="Gene3D" id="1.20.1250.20">
    <property type="entry name" value="MFS general substrate transporter like domains"/>
    <property type="match status" value="1"/>
</dbReference>
<feature type="transmembrane region" description="Helical" evidence="1">
    <location>
        <begin position="266"/>
        <end position="286"/>
    </location>
</feature>
<dbReference type="EMBL" id="JAUSQZ010000001">
    <property type="protein sequence ID" value="MDP9830881.1"/>
    <property type="molecule type" value="Genomic_DNA"/>
</dbReference>